<evidence type="ECO:0000313" key="6">
    <source>
        <dbReference type="EMBL" id="PZP54223.1"/>
    </source>
</evidence>
<dbReference type="Gene3D" id="3.40.50.150">
    <property type="entry name" value="Vaccinia Virus protein VP39"/>
    <property type="match status" value="1"/>
</dbReference>
<proteinExistence type="inferred from homology"/>
<protein>
    <submittedName>
        <fullName evidence="6">Bifunctional 3-demethylubiquinol 3-O-methyltransferase/2-polyprenyl-6-hydroxyphenol methylase</fullName>
    </submittedName>
</protein>
<evidence type="ECO:0000313" key="7">
    <source>
        <dbReference type="Proteomes" id="UP000249739"/>
    </source>
</evidence>
<evidence type="ECO:0000256" key="2">
    <source>
        <dbReference type="ARBA" id="ARBA00022679"/>
    </source>
</evidence>
<accession>A0A2W5FGU0</accession>
<dbReference type="AlphaFoldDB" id="A0A2W5FGU0"/>
<keyword evidence="1 6" id="KW-0489">Methyltransferase</keyword>
<dbReference type="UniPathway" id="UPA00232"/>
<dbReference type="GO" id="GO:0010420">
    <property type="term" value="F:polyprenyldihydroxybenzoate methyltransferase activity"/>
    <property type="evidence" value="ECO:0007669"/>
    <property type="project" value="InterPro"/>
</dbReference>
<dbReference type="InterPro" id="IPR013216">
    <property type="entry name" value="Methyltransf_11"/>
</dbReference>
<keyword evidence="2 6" id="KW-0808">Transferase</keyword>
<evidence type="ECO:0000259" key="5">
    <source>
        <dbReference type="Pfam" id="PF08241"/>
    </source>
</evidence>
<dbReference type="SUPFAM" id="SSF53335">
    <property type="entry name" value="S-adenosyl-L-methionine-dependent methyltransferases"/>
    <property type="match status" value="1"/>
</dbReference>
<evidence type="ECO:0000256" key="1">
    <source>
        <dbReference type="ARBA" id="ARBA00022603"/>
    </source>
</evidence>
<evidence type="ECO:0000256" key="4">
    <source>
        <dbReference type="ARBA" id="ARBA00022691"/>
    </source>
</evidence>
<dbReference type="PANTHER" id="PTHR43464">
    <property type="entry name" value="METHYLTRANSFERASE"/>
    <property type="match status" value="1"/>
</dbReference>
<feature type="domain" description="Methyltransferase type 11" evidence="5">
    <location>
        <begin position="66"/>
        <end position="161"/>
    </location>
</feature>
<dbReference type="InterPro" id="IPR010233">
    <property type="entry name" value="UbiG_MeTrfase"/>
</dbReference>
<comment type="caution">
    <text evidence="6">The sequence shown here is derived from an EMBL/GenBank/DDBJ whole genome shotgun (WGS) entry which is preliminary data.</text>
</comment>
<dbReference type="PANTHER" id="PTHR43464:SF19">
    <property type="entry name" value="UBIQUINONE BIOSYNTHESIS O-METHYLTRANSFERASE, MITOCHONDRIAL"/>
    <property type="match status" value="1"/>
</dbReference>
<dbReference type="InterPro" id="IPR029063">
    <property type="entry name" value="SAM-dependent_MTases_sf"/>
</dbReference>
<dbReference type="NCBIfam" id="TIGR01983">
    <property type="entry name" value="UbiG"/>
    <property type="match status" value="1"/>
</dbReference>
<dbReference type="HAMAP" id="MF_00472">
    <property type="entry name" value="UbiG"/>
    <property type="match status" value="1"/>
</dbReference>
<dbReference type="GO" id="GO:0032259">
    <property type="term" value="P:methylation"/>
    <property type="evidence" value="ECO:0007669"/>
    <property type="project" value="UniProtKB-KW"/>
</dbReference>
<dbReference type="Proteomes" id="UP000249739">
    <property type="component" value="Unassembled WGS sequence"/>
</dbReference>
<gene>
    <name evidence="6" type="ORF">DI586_10160</name>
</gene>
<evidence type="ECO:0000256" key="3">
    <source>
        <dbReference type="ARBA" id="ARBA00022688"/>
    </source>
</evidence>
<keyword evidence="3" id="KW-0831">Ubiquinone biosynthesis</keyword>
<sequence>MKLSTLDKKEIDHFSKDSADWWNPDGPFKPLHRLNPARIGFIREAIVSHFGLDDTPIKALKGISLLDIGCGGGLVSEPLARIGAAVTGLDADATGIKTAKAHAKSENLSIDYICGAAEDLAAQNKKFDCVLALEIIEHTSSPEDFVALCSKLVRKGGIVIFSTLNRTAKSYALGIVAAEYVLRWVPTGTHQWNKFVKPSELAELAENSGLTLKDVKGMMFNPLKNEFSIHPHDVDVNYFLVAEKL</sequence>
<dbReference type="EMBL" id="QFOT01000147">
    <property type="protein sequence ID" value="PZP54223.1"/>
    <property type="molecule type" value="Genomic_DNA"/>
</dbReference>
<organism evidence="6 7">
    <name type="scientific">Micavibrio aeruginosavorus</name>
    <dbReference type="NCBI Taxonomy" id="349221"/>
    <lineage>
        <taxon>Bacteria</taxon>
        <taxon>Pseudomonadati</taxon>
        <taxon>Bdellovibrionota</taxon>
        <taxon>Bdellovibrionia</taxon>
        <taxon>Bdellovibrionales</taxon>
        <taxon>Pseudobdellovibrionaceae</taxon>
        <taxon>Micavibrio</taxon>
    </lineage>
</organism>
<dbReference type="Pfam" id="PF08241">
    <property type="entry name" value="Methyltransf_11"/>
    <property type="match status" value="1"/>
</dbReference>
<keyword evidence="4" id="KW-0949">S-adenosyl-L-methionine</keyword>
<dbReference type="CDD" id="cd02440">
    <property type="entry name" value="AdoMet_MTases"/>
    <property type="match status" value="1"/>
</dbReference>
<reference evidence="6 7" key="1">
    <citation type="submission" date="2017-08" db="EMBL/GenBank/DDBJ databases">
        <title>Infants hospitalized years apart are colonized by the same room-sourced microbial strains.</title>
        <authorList>
            <person name="Brooks B."/>
            <person name="Olm M.R."/>
            <person name="Firek B.A."/>
            <person name="Baker R."/>
            <person name="Thomas B.C."/>
            <person name="Morowitz M.J."/>
            <person name="Banfield J.F."/>
        </authorList>
    </citation>
    <scope>NUCLEOTIDE SEQUENCE [LARGE SCALE GENOMIC DNA]</scope>
    <source>
        <strain evidence="6">S2_006_000_R2_64</strain>
    </source>
</reference>
<name>A0A2W5FGU0_9BACT</name>
<dbReference type="GO" id="GO:0061542">
    <property type="term" value="F:3-demethylubiquinol 3-O-methyltransferase activity"/>
    <property type="evidence" value="ECO:0007669"/>
    <property type="project" value="InterPro"/>
</dbReference>